<keyword evidence="2" id="KW-1185">Reference proteome</keyword>
<evidence type="ECO:0000313" key="1">
    <source>
        <dbReference type="EMBL" id="CAH3115930.1"/>
    </source>
</evidence>
<protein>
    <submittedName>
        <fullName evidence="1">Uncharacterized protein</fullName>
    </submittedName>
</protein>
<sequence length="137" mass="15516">MSSQAFESPQPPASNTKHLLIADPSARFNATFSSNSCLVIFPGDVKNIKVAPAIASCLVSTISRIVTRTGNFLRHFHYKHRLPYFFSFSHNPRLYCRYFRSAHVCHPMGTKTCNMSLYRVTSAMLYPPGVSLWLSLW</sequence>
<name>A0AAU9WJP5_9CNID</name>
<accession>A0AAU9WJP5</accession>
<evidence type="ECO:0000313" key="2">
    <source>
        <dbReference type="Proteomes" id="UP001159428"/>
    </source>
</evidence>
<dbReference type="Proteomes" id="UP001159428">
    <property type="component" value="Unassembled WGS sequence"/>
</dbReference>
<gene>
    <name evidence="1" type="ORF">PMEA_00006854</name>
</gene>
<reference evidence="1 2" key="1">
    <citation type="submission" date="2022-05" db="EMBL/GenBank/DDBJ databases">
        <authorList>
            <consortium name="Genoscope - CEA"/>
            <person name="William W."/>
        </authorList>
    </citation>
    <scope>NUCLEOTIDE SEQUENCE [LARGE SCALE GENOMIC DNA]</scope>
</reference>
<organism evidence="1 2">
    <name type="scientific">Pocillopora meandrina</name>
    <dbReference type="NCBI Taxonomy" id="46732"/>
    <lineage>
        <taxon>Eukaryota</taxon>
        <taxon>Metazoa</taxon>
        <taxon>Cnidaria</taxon>
        <taxon>Anthozoa</taxon>
        <taxon>Hexacorallia</taxon>
        <taxon>Scleractinia</taxon>
        <taxon>Astrocoeniina</taxon>
        <taxon>Pocilloporidae</taxon>
        <taxon>Pocillopora</taxon>
    </lineage>
</organism>
<proteinExistence type="predicted"/>
<comment type="caution">
    <text evidence="1">The sequence shown here is derived from an EMBL/GenBank/DDBJ whole genome shotgun (WGS) entry which is preliminary data.</text>
</comment>
<dbReference type="EMBL" id="CALNXJ010000015">
    <property type="protein sequence ID" value="CAH3115930.1"/>
    <property type="molecule type" value="Genomic_DNA"/>
</dbReference>
<dbReference type="AlphaFoldDB" id="A0AAU9WJP5"/>